<dbReference type="Gene3D" id="1.20.1250.20">
    <property type="entry name" value="MFS general substrate transporter like domains"/>
    <property type="match status" value="2"/>
</dbReference>
<dbReference type="PROSITE" id="PS50850">
    <property type="entry name" value="MFS"/>
    <property type="match status" value="1"/>
</dbReference>
<dbReference type="InterPro" id="IPR020846">
    <property type="entry name" value="MFS_dom"/>
</dbReference>
<feature type="transmembrane region" description="Helical" evidence="5">
    <location>
        <begin position="308"/>
        <end position="328"/>
    </location>
</feature>
<dbReference type="GO" id="GO:0005886">
    <property type="term" value="C:plasma membrane"/>
    <property type="evidence" value="ECO:0007669"/>
    <property type="project" value="UniProtKB-SubCell"/>
</dbReference>
<dbReference type="InterPro" id="IPR011701">
    <property type="entry name" value="MFS"/>
</dbReference>
<evidence type="ECO:0000256" key="4">
    <source>
        <dbReference type="ARBA" id="ARBA00023136"/>
    </source>
</evidence>
<feature type="transmembrane region" description="Helical" evidence="5">
    <location>
        <begin position="14"/>
        <end position="32"/>
    </location>
</feature>
<dbReference type="EMBL" id="VENP01000054">
    <property type="protein sequence ID" value="TNU73275.1"/>
    <property type="molecule type" value="Genomic_DNA"/>
</dbReference>
<evidence type="ECO:0000313" key="7">
    <source>
        <dbReference type="EMBL" id="TNU73275.1"/>
    </source>
</evidence>
<dbReference type="GO" id="GO:0061513">
    <property type="term" value="F:glucose 6-phosphate:phosphate antiporter activity"/>
    <property type="evidence" value="ECO:0007669"/>
    <property type="project" value="TreeGrafter"/>
</dbReference>
<proteinExistence type="predicted"/>
<organism evidence="7 8">
    <name type="scientific">Miniimonas arenae</name>
    <dbReference type="NCBI Taxonomy" id="676201"/>
    <lineage>
        <taxon>Bacteria</taxon>
        <taxon>Bacillati</taxon>
        <taxon>Actinomycetota</taxon>
        <taxon>Actinomycetes</taxon>
        <taxon>Micrococcales</taxon>
        <taxon>Beutenbergiaceae</taxon>
        <taxon>Miniimonas</taxon>
    </lineage>
</organism>
<evidence type="ECO:0000256" key="1">
    <source>
        <dbReference type="ARBA" id="ARBA00004651"/>
    </source>
</evidence>
<comment type="caution">
    <text evidence="7">The sequence shown here is derived from an EMBL/GenBank/DDBJ whole genome shotgun (WGS) entry which is preliminary data.</text>
</comment>
<dbReference type="Proteomes" id="UP000313849">
    <property type="component" value="Unassembled WGS sequence"/>
</dbReference>
<dbReference type="PANTHER" id="PTHR43826">
    <property type="entry name" value="GLUCOSE-6-PHOSPHATE EXCHANGER SLC37A4"/>
    <property type="match status" value="1"/>
</dbReference>
<keyword evidence="4 5" id="KW-0472">Membrane</keyword>
<evidence type="ECO:0000256" key="3">
    <source>
        <dbReference type="ARBA" id="ARBA00022989"/>
    </source>
</evidence>
<accession>A0A5C5BBC4</accession>
<feature type="transmembrane region" description="Helical" evidence="5">
    <location>
        <begin position="334"/>
        <end position="357"/>
    </location>
</feature>
<dbReference type="RefSeq" id="WP_139987417.1">
    <property type="nucleotide sequence ID" value="NZ_VENP01000054.1"/>
</dbReference>
<evidence type="ECO:0000313" key="8">
    <source>
        <dbReference type="Proteomes" id="UP000313849"/>
    </source>
</evidence>
<keyword evidence="2 5" id="KW-0812">Transmembrane</keyword>
<feature type="transmembrane region" description="Helical" evidence="5">
    <location>
        <begin position="52"/>
        <end position="72"/>
    </location>
</feature>
<dbReference type="PANTHER" id="PTHR43826:SF3">
    <property type="entry name" value="GLUCOSE-6-PHOSPHATE EXCHANGER SLC37A4"/>
    <property type="match status" value="1"/>
</dbReference>
<dbReference type="OrthoDB" id="4332123at2"/>
<feature type="transmembrane region" description="Helical" evidence="5">
    <location>
        <begin position="142"/>
        <end position="163"/>
    </location>
</feature>
<dbReference type="SUPFAM" id="SSF103473">
    <property type="entry name" value="MFS general substrate transporter"/>
    <property type="match status" value="1"/>
</dbReference>
<feature type="transmembrane region" description="Helical" evidence="5">
    <location>
        <begin position="109"/>
        <end position="130"/>
    </location>
</feature>
<feature type="transmembrane region" description="Helical" evidence="5">
    <location>
        <begin position="169"/>
        <end position="189"/>
    </location>
</feature>
<feature type="transmembrane region" description="Helical" evidence="5">
    <location>
        <begin position="241"/>
        <end position="260"/>
    </location>
</feature>
<protein>
    <submittedName>
        <fullName evidence="7">MFS transporter</fullName>
    </submittedName>
</protein>
<dbReference type="InterPro" id="IPR051337">
    <property type="entry name" value="OPA_Antiporter"/>
</dbReference>
<dbReference type="InterPro" id="IPR036259">
    <property type="entry name" value="MFS_trans_sf"/>
</dbReference>
<sequence>MTFLQHARRRARRSAWIVWATGCGVYFLAVLHRSSLGVAGPEAVERLHITSAQLGIFVMLQLGVYAVMQIPSGLAIDRWGPRRVLLVATLVLGIAQTTFAFATTYPVALGARALLGVGDAAVYISCLRLAAQWFPATRYAGLTMITGMVGMAGNLAATVPLTIALQTYGWTRTFAVTGITSLLYAVLLLRPAVAAPYREVHLPGPEDALGDARTPGAAWRSVLGQVLESWRGGERGHGARLGFWTHQATMASGTVLAMVWGYPYLTEGLGYPDARAAAELSLFVVATLAFSLVVGPVAGRWRGSRMPLAIAVCAAILLAWLVLLGWPGGRPPELVVTLAFVVIATGGPASQIGFHLARDYTPQTRISTATGLVNAGGFLGAMVGAVTVGLVLDARSGGANPDLDDYRWALATVVLIAAVSTLAMVASLLRLRGRALARVAAGEPVVVPVVAHWWDLDALRPHVRVEDEEPPAP</sequence>
<evidence type="ECO:0000259" key="6">
    <source>
        <dbReference type="PROSITE" id="PS50850"/>
    </source>
</evidence>
<evidence type="ECO:0000256" key="5">
    <source>
        <dbReference type="SAM" id="Phobius"/>
    </source>
</evidence>
<evidence type="ECO:0000256" key="2">
    <source>
        <dbReference type="ARBA" id="ARBA00022692"/>
    </source>
</evidence>
<gene>
    <name evidence="7" type="ORF">FH969_12200</name>
</gene>
<keyword evidence="8" id="KW-1185">Reference proteome</keyword>
<feature type="transmembrane region" description="Helical" evidence="5">
    <location>
        <begin position="84"/>
        <end position="103"/>
    </location>
</feature>
<name>A0A5C5BBC4_9MICO</name>
<dbReference type="Pfam" id="PF07690">
    <property type="entry name" value="MFS_1"/>
    <property type="match status" value="1"/>
</dbReference>
<feature type="domain" description="Major facilitator superfamily (MFS) profile" evidence="6">
    <location>
        <begin position="18"/>
        <end position="435"/>
    </location>
</feature>
<comment type="subcellular location">
    <subcellularLocation>
        <location evidence="1">Cell membrane</location>
        <topology evidence="1">Multi-pass membrane protein</topology>
    </subcellularLocation>
</comment>
<reference evidence="7 8" key="1">
    <citation type="submission" date="2019-06" db="EMBL/GenBank/DDBJ databases">
        <title>Draft genome sequence of Miniimonas arenae KCTC 19750T isolated from sea sand.</title>
        <authorList>
            <person name="Park S.-J."/>
        </authorList>
    </citation>
    <scope>NUCLEOTIDE SEQUENCE [LARGE SCALE GENOMIC DNA]</scope>
    <source>
        <strain evidence="7 8">KCTC 19750</strain>
    </source>
</reference>
<feature type="transmembrane region" description="Helical" evidence="5">
    <location>
        <begin position="408"/>
        <end position="429"/>
    </location>
</feature>
<feature type="transmembrane region" description="Helical" evidence="5">
    <location>
        <begin position="280"/>
        <end position="301"/>
    </location>
</feature>
<feature type="transmembrane region" description="Helical" evidence="5">
    <location>
        <begin position="369"/>
        <end position="392"/>
    </location>
</feature>
<keyword evidence="3 5" id="KW-1133">Transmembrane helix</keyword>
<dbReference type="GO" id="GO:0035435">
    <property type="term" value="P:phosphate ion transmembrane transport"/>
    <property type="evidence" value="ECO:0007669"/>
    <property type="project" value="TreeGrafter"/>
</dbReference>
<dbReference type="AlphaFoldDB" id="A0A5C5BBC4"/>